<reference evidence="5" key="1">
    <citation type="submission" date="2014-09" db="EMBL/GenBank/DDBJ databases">
        <authorList>
            <person name="Magalhaes I.L.F."/>
            <person name="Oliveira U."/>
            <person name="Santos F.R."/>
            <person name="Vidigal T.H.D.A."/>
            <person name="Brescovit A.D."/>
            <person name="Santos A.J."/>
        </authorList>
    </citation>
    <scope>NUCLEOTIDE SEQUENCE</scope>
    <source>
        <tissue evidence="5">Shoot tissue taken approximately 20 cm above the soil surface</tissue>
    </source>
</reference>
<evidence type="ECO:0000256" key="1">
    <source>
        <dbReference type="ARBA" id="ARBA00004123"/>
    </source>
</evidence>
<dbReference type="GO" id="GO:0010112">
    <property type="term" value="P:regulation of systemic acquired resistance"/>
    <property type="evidence" value="ECO:0007669"/>
    <property type="project" value="InterPro"/>
</dbReference>
<dbReference type="EMBL" id="GBRH01274526">
    <property type="protein sequence ID" value="JAD23369.1"/>
    <property type="molecule type" value="Transcribed_RNA"/>
</dbReference>
<dbReference type="PANTHER" id="PTHR33669:SF4">
    <property type="entry name" value="NRR REPRESSOR HOMOLOG 2"/>
    <property type="match status" value="1"/>
</dbReference>
<evidence type="ECO:0000256" key="3">
    <source>
        <dbReference type="ARBA" id="ARBA00023242"/>
    </source>
</evidence>
<comment type="subcellular location">
    <subcellularLocation>
        <location evidence="1">Nucleus</location>
    </subcellularLocation>
</comment>
<comment type="similarity">
    <text evidence="2">Belongs to the NPR1-interactor family.</text>
</comment>
<dbReference type="Pfam" id="PF15699">
    <property type="entry name" value="NPR1_interact"/>
    <property type="match status" value="1"/>
</dbReference>
<reference evidence="5" key="2">
    <citation type="journal article" date="2015" name="Data Brief">
        <title>Shoot transcriptome of the giant reed, Arundo donax.</title>
        <authorList>
            <person name="Barrero R.A."/>
            <person name="Guerrero F.D."/>
            <person name="Moolhuijzen P."/>
            <person name="Goolsby J.A."/>
            <person name="Tidwell J."/>
            <person name="Bellgard S.E."/>
            <person name="Bellgard M.I."/>
        </authorList>
    </citation>
    <scope>NUCLEOTIDE SEQUENCE</scope>
    <source>
        <tissue evidence="5">Shoot tissue taken approximately 20 cm above the soil surface</tissue>
    </source>
</reference>
<feature type="region of interest" description="Disordered" evidence="4">
    <location>
        <begin position="51"/>
        <end position="75"/>
    </location>
</feature>
<evidence type="ECO:0000313" key="5">
    <source>
        <dbReference type="EMBL" id="JAD23369.1"/>
    </source>
</evidence>
<dbReference type="InterPro" id="IPR031425">
    <property type="entry name" value="NPR1/NH1-interacting"/>
</dbReference>
<feature type="region of interest" description="Disordered" evidence="4">
    <location>
        <begin position="1"/>
        <end position="26"/>
    </location>
</feature>
<accession>A0A0A8YBM8</accession>
<evidence type="ECO:0000256" key="4">
    <source>
        <dbReference type="SAM" id="MobiDB-lite"/>
    </source>
</evidence>
<dbReference type="AlphaFoldDB" id="A0A0A8YBM8"/>
<sequence>MEVTEGAGRKTTPPPPSLEKTDMDAEDEQVERFYALIANIQAMKAMFNKAGSSCHNGVDHQPKKRWQMEQRPPWRPVFTMEDFGDAVRDSTVDGPPKRKNGRSIGVKAVVAAAEEVLEVGEVVEGKGVGGDAAQ</sequence>
<organism evidence="5">
    <name type="scientific">Arundo donax</name>
    <name type="common">Giant reed</name>
    <name type="synonym">Donax arundinaceus</name>
    <dbReference type="NCBI Taxonomy" id="35708"/>
    <lineage>
        <taxon>Eukaryota</taxon>
        <taxon>Viridiplantae</taxon>
        <taxon>Streptophyta</taxon>
        <taxon>Embryophyta</taxon>
        <taxon>Tracheophyta</taxon>
        <taxon>Spermatophyta</taxon>
        <taxon>Magnoliopsida</taxon>
        <taxon>Liliopsida</taxon>
        <taxon>Poales</taxon>
        <taxon>Poaceae</taxon>
        <taxon>PACMAD clade</taxon>
        <taxon>Arundinoideae</taxon>
        <taxon>Arundineae</taxon>
        <taxon>Arundo</taxon>
    </lineage>
</organism>
<keyword evidence="3" id="KW-0539">Nucleus</keyword>
<name>A0A0A8YBM8_ARUDO</name>
<dbReference type="PANTHER" id="PTHR33669">
    <property type="entry name" value="PROTEIN NEGATIVE REGULATOR OF RESISTANCE"/>
    <property type="match status" value="1"/>
</dbReference>
<proteinExistence type="inferred from homology"/>
<evidence type="ECO:0000256" key="2">
    <source>
        <dbReference type="ARBA" id="ARBA00009937"/>
    </source>
</evidence>
<protein>
    <submittedName>
        <fullName evidence="5">Uncharacterized protein</fullName>
    </submittedName>
</protein>
<dbReference type="GO" id="GO:0005634">
    <property type="term" value="C:nucleus"/>
    <property type="evidence" value="ECO:0007669"/>
    <property type="project" value="UniProtKB-SubCell"/>
</dbReference>